<proteinExistence type="predicted"/>
<accession>A0ABY7DWD9</accession>
<feature type="region of interest" description="Disordered" evidence="1">
    <location>
        <begin position="239"/>
        <end position="259"/>
    </location>
</feature>
<evidence type="ECO:0000313" key="2">
    <source>
        <dbReference type="EMBL" id="WAR02038.1"/>
    </source>
</evidence>
<feature type="compositionally biased region" description="Low complexity" evidence="1">
    <location>
        <begin position="239"/>
        <end position="250"/>
    </location>
</feature>
<sequence length="272" mass="29356">MRNPQHIITAKVADLAICFKERFKWAETILIVLRSRIECVQRCQQTANCLAVLHGPLSDPHMMCRQVHTKVLFKVGTILMMRKDVSSLSGVFAMIPVQEGSWDMDISATLVPSVETMGTTSILNLSPSASDASTFSYYSLDNSWLSPSVSTFSNTQLTVLTNTTSFSLATATNYSTSNSMTYSTAFPLETATEYSSSNFWTSSTTFSLATATESSSINPLTVSATFPLATVTEYSWESTTGTSTGSTTGSVIPTKPPSTVPNKQDIVAAGII</sequence>
<keyword evidence="3" id="KW-1185">Reference proteome</keyword>
<dbReference type="Proteomes" id="UP001164746">
    <property type="component" value="Chromosome 4"/>
</dbReference>
<gene>
    <name evidence="2" type="ORF">MAR_008596</name>
</gene>
<protein>
    <submittedName>
        <fullName evidence="2">Uncharacterized protein</fullName>
    </submittedName>
</protein>
<organism evidence="2 3">
    <name type="scientific">Mya arenaria</name>
    <name type="common">Soft-shell clam</name>
    <dbReference type="NCBI Taxonomy" id="6604"/>
    <lineage>
        <taxon>Eukaryota</taxon>
        <taxon>Metazoa</taxon>
        <taxon>Spiralia</taxon>
        <taxon>Lophotrochozoa</taxon>
        <taxon>Mollusca</taxon>
        <taxon>Bivalvia</taxon>
        <taxon>Autobranchia</taxon>
        <taxon>Heteroconchia</taxon>
        <taxon>Euheterodonta</taxon>
        <taxon>Imparidentia</taxon>
        <taxon>Neoheterodontei</taxon>
        <taxon>Myida</taxon>
        <taxon>Myoidea</taxon>
        <taxon>Myidae</taxon>
        <taxon>Mya</taxon>
    </lineage>
</organism>
<name>A0ABY7DWD9_MYAAR</name>
<dbReference type="EMBL" id="CP111015">
    <property type="protein sequence ID" value="WAR02038.1"/>
    <property type="molecule type" value="Genomic_DNA"/>
</dbReference>
<evidence type="ECO:0000313" key="3">
    <source>
        <dbReference type="Proteomes" id="UP001164746"/>
    </source>
</evidence>
<evidence type="ECO:0000256" key="1">
    <source>
        <dbReference type="SAM" id="MobiDB-lite"/>
    </source>
</evidence>
<reference evidence="2" key="1">
    <citation type="submission" date="2022-11" db="EMBL/GenBank/DDBJ databases">
        <title>Centuries of genome instability and evolution in soft-shell clam transmissible cancer (bioRxiv).</title>
        <authorList>
            <person name="Hart S.F.M."/>
            <person name="Yonemitsu M.A."/>
            <person name="Giersch R.M."/>
            <person name="Beal B.F."/>
            <person name="Arriagada G."/>
            <person name="Davis B.W."/>
            <person name="Ostrander E.A."/>
            <person name="Goff S.P."/>
            <person name="Metzger M.J."/>
        </authorList>
    </citation>
    <scope>NUCLEOTIDE SEQUENCE</scope>
    <source>
        <strain evidence="2">MELC-2E11</strain>
        <tissue evidence="2">Siphon/mantle</tissue>
    </source>
</reference>